<sequence>MCTITGCSAGSESVAQKTNPKPGAELYRPSKVITRERVKISDRAPRSVSAKGDTYRARCRANHDPGIRGRMREICARLLTQTTADKGRDTVQPAERAEERQTVVNDGRILYLVISGKLLR</sequence>
<reference evidence="1" key="1">
    <citation type="submission" date="2020-05" db="EMBL/GenBank/DDBJ databases">
        <title>Large-scale comparative analyses of tick genomes elucidate their genetic diversity and vector capacities.</title>
        <authorList>
            <person name="Jia N."/>
            <person name="Wang J."/>
            <person name="Shi W."/>
            <person name="Du L."/>
            <person name="Sun Y."/>
            <person name="Zhan W."/>
            <person name="Jiang J."/>
            <person name="Wang Q."/>
            <person name="Zhang B."/>
            <person name="Ji P."/>
            <person name="Sakyi L.B."/>
            <person name="Cui X."/>
            <person name="Yuan T."/>
            <person name="Jiang B."/>
            <person name="Yang W."/>
            <person name="Lam T.T.-Y."/>
            <person name="Chang Q."/>
            <person name="Ding S."/>
            <person name="Wang X."/>
            <person name="Zhu J."/>
            <person name="Ruan X."/>
            <person name="Zhao L."/>
            <person name="Wei J."/>
            <person name="Que T."/>
            <person name="Du C."/>
            <person name="Cheng J."/>
            <person name="Dai P."/>
            <person name="Han X."/>
            <person name="Huang E."/>
            <person name="Gao Y."/>
            <person name="Liu J."/>
            <person name="Shao H."/>
            <person name="Ye R."/>
            <person name="Li L."/>
            <person name="Wei W."/>
            <person name="Wang X."/>
            <person name="Wang C."/>
            <person name="Yang T."/>
            <person name="Huo Q."/>
            <person name="Li W."/>
            <person name="Guo W."/>
            <person name="Chen H."/>
            <person name="Zhou L."/>
            <person name="Ni X."/>
            <person name="Tian J."/>
            <person name="Zhou Y."/>
            <person name="Sheng Y."/>
            <person name="Liu T."/>
            <person name="Pan Y."/>
            <person name="Xia L."/>
            <person name="Li J."/>
            <person name="Zhao F."/>
            <person name="Cao W."/>
        </authorList>
    </citation>
    <scope>NUCLEOTIDE SEQUENCE</scope>
    <source>
        <strain evidence="1">Hyas-2018</strain>
    </source>
</reference>
<name>A0ACB7SNQ8_HYAAI</name>
<gene>
    <name evidence="1" type="ORF">HPB50_016361</name>
</gene>
<organism evidence="1 2">
    <name type="scientific">Hyalomma asiaticum</name>
    <name type="common">Tick</name>
    <dbReference type="NCBI Taxonomy" id="266040"/>
    <lineage>
        <taxon>Eukaryota</taxon>
        <taxon>Metazoa</taxon>
        <taxon>Ecdysozoa</taxon>
        <taxon>Arthropoda</taxon>
        <taxon>Chelicerata</taxon>
        <taxon>Arachnida</taxon>
        <taxon>Acari</taxon>
        <taxon>Parasitiformes</taxon>
        <taxon>Ixodida</taxon>
        <taxon>Ixodoidea</taxon>
        <taxon>Ixodidae</taxon>
        <taxon>Hyalomminae</taxon>
        <taxon>Hyalomma</taxon>
    </lineage>
</organism>
<dbReference type="EMBL" id="CM023483">
    <property type="protein sequence ID" value="KAH6936368.1"/>
    <property type="molecule type" value="Genomic_DNA"/>
</dbReference>
<comment type="caution">
    <text evidence="1">The sequence shown here is derived from an EMBL/GenBank/DDBJ whole genome shotgun (WGS) entry which is preliminary data.</text>
</comment>
<dbReference type="Proteomes" id="UP000821845">
    <property type="component" value="Chromosome 3"/>
</dbReference>
<keyword evidence="2" id="KW-1185">Reference proteome</keyword>
<proteinExistence type="predicted"/>
<protein>
    <submittedName>
        <fullName evidence="1">Uncharacterized protein</fullName>
    </submittedName>
</protein>
<accession>A0ACB7SNQ8</accession>
<evidence type="ECO:0000313" key="1">
    <source>
        <dbReference type="EMBL" id="KAH6936368.1"/>
    </source>
</evidence>
<evidence type="ECO:0000313" key="2">
    <source>
        <dbReference type="Proteomes" id="UP000821845"/>
    </source>
</evidence>